<dbReference type="AlphaFoldDB" id="A0A662DDD4"/>
<evidence type="ECO:0000313" key="2">
    <source>
        <dbReference type="Proteomes" id="UP000280417"/>
    </source>
</evidence>
<proteinExistence type="predicted"/>
<gene>
    <name evidence="1" type="ORF">DRJ04_06635</name>
</gene>
<dbReference type="Proteomes" id="UP000280417">
    <property type="component" value="Unassembled WGS sequence"/>
</dbReference>
<accession>A0A662DDD4</accession>
<organism evidence="1 2">
    <name type="scientific">Aerophobetes bacterium</name>
    <dbReference type="NCBI Taxonomy" id="2030807"/>
    <lineage>
        <taxon>Bacteria</taxon>
        <taxon>Candidatus Aerophobota</taxon>
    </lineage>
</organism>
<reference evidence="1 2" key="1">
    <citation type="submission" date="2018-06" db="EMBL/GenBank/DDBJ databases">
        <title>Extensive metabolic versatility and redundancy in microbially diverse, dynamic hydrothermal sediments.</title>
        <authorList>
            <person name="Dombrowski N."/>
            <person name="Teske A."/>
            <person name="Baker B.J."/>
        </authorList>
    </citation>
    <scope>NUCLEOTIDE SEQUENCE [LARGE SCALE GENOMIC DNA]</scope>
    <source>
        <strain evidence="1">B3_G15</strain>
    </source>
</reference>
<comment type="caution">
    <text evidence="1">The sequence shown here is derived from an EMBL/GenBank/DDBJ whole genome shotgun (WGS) entry which is preliminary data.</text>
</comment>
<protein>
    <submittedName>
        <fullName evidence="1">Uncharacterized protein</fullName>
    </submittedName>
</protein>
<name>A0A662DDD4_UNCAE</name>
<dbReference type="EMBL" id="QMQA01000184">
    <property type="protein sequence ID" value="RLE12189.1"/>
    <property type="molecule type" value="Genomic_DNA"/>
</dbReference>
<sequence length="66" mass="7777">MIPAMKDYKEKNGDAYKEGEFCIACSLRYTATENVNKKYQKNHGEKKKKNHLLCWVRIGVYETLTF</sequence>
<evidence type="ECO:0000313" key="1">
    <source>
        <dbReference type="EMBL" id="RLE12189.1"/>
    </source>
</evidence>